<dbReference type="PANTHER" id="PTHR10656">
    <property type="entry name" value="CELL FATE DETERMINING PROTEIN MAB21-RELATED"/>
    <property type="match status" value="1"/>
</dbReference>
<dbReference type="Gene3D" id="1.10.1410.40">
    <property type="match status" value="1"/>
</dbReference>
<reference evidence="4" key="1">
    <citation type="submission" date="2018-11" db="EMBL/GenBank/DDBJ databases">
        <authorList>
            <person name="Alioto T."/>
            <person name="Alioto T."/>
        </authorList>
    </citation>
    <scope>NUCLEOTIDE SEQUENCE</scope>
</reference>
<evidence type="ECO:0000313" key="4">
    <source>
        <dbReference type="EMBL" id="VDI52245.1"/>
    </source>
</evidence>
<accession>A0A8B6FQ68</accession>
<evidence type="ECO:0000259" key="3">
    <source>
        <dbReference type="Pfam" id="PF20266"/>
    </source>
</evidence>
<feature type="domain" description="Mab-21-like HhH/H2TH-like" evidence="3">
    <location>
        <begin position="260"/>
        <end position="324"/>
    </location>
</feature>
<evidence type="ECO:0000259" key="2">
    <source>
        <dbReference type="Pfam" id="PF03281"/>
    </source>
</evidence>
<dbReference type="InterPro" id="IPR024810">
    <property type="entry name" value="MAB21L/cGLR"/>
</dbReference>
<dbReference type="AlphaFoldDB" id="A0A8B6FQ68"/>
<dbReference type="Pfam" id="PF03281">
    <property type="entry name" value="Mab-21"/>
    <property type="match status" value="1"/>
</dbReference>
<dbReference type="InterPro" id="IPR046906">
    <property type="entry name" value="Mab-21_HhH/H2TH-like"/>
</dbReference>
<sequence length="655" mass="76443">MTTDLSVPLYHYLCQKLGTEDVVKTRRLGYAIMDYIAPVSRLIPMTLFGRTFTMICSGSKAEGLDMKSSDLDIMFLIDLVNVVENPLEGSGLLSFIISSEHTKPGFVRLKLHYSVFQEVYKCCKVRDGNVFLSSEIWKTFHYSKLKKIIDVILHGPCVTTLNQSHDMVCCLRSKCWIEQAQKWVLRSRSWPSFELVSQIVSYGVLFVPIGSKDSLNGDLEWRISFSLAEKHLSYSFTHTQLLSYALLKILLKEVIDLNTFCKGLLCSYFIKNLIFWVLEEEVTSLKPKNFISYFNRLINRLRYYVEISFLPHYFISENNLFENRFNSFQHVSLKKLLTDIYQKGIYCFLNTESVSGFFATDLTSRKMLHGFDLELLNIPFDILTNIMKYSDISSNTLIVLFRRHKLFSHRYLYTLYWCALCQYIGHTSIGIQERCNKDQFKRYKRYLSYLTFGLQKDAITGWLCLASYFFSVDSFDTCLNLIDYILHKYCLDDPSGNEWHLGQTSNLEFQSVKCGVLNVHNIYRMHFVDSRGFTQCLMTKPLKLKLEFLDNLCIIGSPLVYTYFLRFMCCNNLRDYTGVQHALRDLKKLRKDREGDVNYCLELAYYTLKEYAQALKFFIIVADNLKSTIVVKVAEFADLIIKLDLVINKLKEELR</sequence>
<dbReference type="Pfam" id="PF20266">
    <property type="entry name" value="Mab-21_C"/>
    <property type="match status" value="1"/>
</dbReference>
<comment type="similarity">
    <text evidence="1">Belongs to the mab-21 family.</text>
</comment>
<dbReference type="Proteomes" id="UP000596742">
    <property type="component" value="Unassembled WGS sequence"/>
</dbReference>
<comment type="caution">
    <text evidence="4">The sequence shown here is derived from an EMBL/GenBank/DDBJ whole genome shotgun (WGS) entry which is preliminary data.</text>
</comment>
<organism evidence="4 5">
    <name type="scientific">Mytilus galloprovincialis</name>
    <name type="common">Mediterranean mussel</name>
    <dbReference type="NCBI Taxonomy" id="29158"/>
    <lineage>
        <taxon>Eukaryota</taxon>
        <taxon>Metazoa</taxon>
        <taxon>Spiralia</taxon>
        <taxon>Lophotrochozoa</taxon>
        <taxon>Mollusca</taxon>
        <taxon>Bivalvia</taxon>
        <taxon>Autobranchia</taxon>
        <taxon>Pteriomorphia</taxon>
        <taxon>Mytilida</taxon>
        <taxon>Mytiloidea</taxon>
        <taxon>Mytilidae</taxon>
        <taxon>Mytilinae</taxon>
        <taxon>Mytilus</taxon>
    </lineage>
</organism>
<protein>
    <recommendedName>
        <fullName evidence="6">Mab-21-like HhH/H2TH-like domain-containing protein</fullName>
    </recommendedName>
</protein>
<gene>
    <name evidence="4" type="ORF">MGAL_10B088325</name>
</gene>
<dbReference type="PANTHER" id="PTHR10656:SF69">
    <property type="entry name" value="MAB-21-LIKE HHH_H2TH-LIKE DOMAIN-CONTAINING PROTEIN"/>
    <property type="match status" value="1"/>
</dbReference>
<evidence type="ECO:0000313" key="5">
    <source>
        <dbReference type="Proteomes" id="UP000596742"/>
    </source>
</evidence>
<dbReference type="EMBL" id="UYJE01007161">
    <property type="protein sequence ID" value="VDI52245.1"/>
    <property type="molecule type" value="Genomic_DNA"/>
</dbReference>
<dbReference type="SMART" id="SM01265">
    <property type="entry name" value="Mab-21"/>
    <property type="match status" value="1"/>
</dbReference>
<evidence type="ECO:0008006" key="6">
    <source>
        <dbReference type="Google" id="ProtNLM"/>
    </source>
</evidence>
<feature type="domain" description="Mab-21-like nucleotidyltransferase" evidence="2">
    <location>
        <begin position="166"/>
        <end position="232"/>
    </location>
</feature>
<evidence type="ECO:0000256" key="1">
    <source>
        <dbReference type="ARBA" id="ARBA00008307"/>
    </source>
</evidence>
<proteinExistence type="inferred from homology"/>
<dbReference type="InterPro" id="IPR046903">
    <property type="entry name" value="Mab-21-like_nuc_Trfase"/>
</dbReference>
<name>A0A8B6FQ68_MYTGA</name>
<keyword evidence="5" id="KW-1185">Reference proteome</keyword>